<evidence type="ECO:0000256" key="1">
    <source>
        <dbReference type="SAM" id="MobiDB-lite"/>
    </source>
</evidence>
<accession>A0A0R2IQU0</accession>
<dbReference type="NCBIfam" id="TIGR01167">
    <property type="entry name" value="LPXTG_anchor"/>
    <property type="match status" value="1"/>
</dbReference>
<gene>
    <name evidence="3" type="ORF">IV80_GL000001</name>
</gene>
<dbReference type="AlphaFoldDB" id="A0A0R2IQU0"/>
<evidence type="ECO:0000259" key="2">
    <source>
        <dbReference type="Pfam" id="PF17966"/>
    </source>
</evidence>
<feature type="region of interest" description="Disordered" evidence="1">
    <location>
        <begin position="128"/>
        <end position="153"/>
    </location>
</feature>
<keyword evidence="4" id="KW-1185">Reference proteome</keyword>
<feature type="domain" description="Mub B2-like" evidence="2">
    <location>
        <begin position="5"/>
        <end position="106"/>
    </location>
</feature>
<evidence type="ECO:0000313" key="3">
    <source>
        <dbReference type="EMBL" id="KRN67464.1"/>
    </source>
</evidence>
<feature type="region of interest" description="Disordered" evidence="1">
    <location>
        <begin position="266"/>
        <end position="285"/>
    </location>
</feature>
<dbReference type="Gene3D" id="2.60.40.4300">
    <property type="match status" value="1"/>
</dbReference>
<organism evidence="3 4">
    <name type="scientific">Pediococcus cellicola</name>
    <dbReference type="NCBI Taxonomy" id="319652"/>
    <lineage>
        <taxon>Bacteria</taxon>
        <taxon>Bacillati</taxon>
        <taxon>Bacillota</taxon>
        <taxon>Bacilli</taxon>
        <taxon>Lactobacillales</taxon>
        <taxon>Lactobacillaceae</taxon>
        <taxon>Pediococcus</taxon>
    </lineage>
</organism>
<dbReference type="STRING" id="319652.IV80_GL000001"/>
<proteinExistence type="predicted"/>
<dbReference type="EMBL" id="JQBR01000001">
    <property type="protein sequence ID" value="KRN67464.1"/>
    <property type="molecule type" value="Genomic_DNA"/>
</dbReference>
<dbReference type="Proteomes" id="UP000051568">
    <property type="component" value="Unassembled WGS sequence"/>
</dbReference>
<sequence>MPTITETDLTQKVTRTITYSFKDSNDPNKPATPTAVTQTTEYKRSALVDSKTGELLGYTAWVVDGTNQFAEITSPVLENYQASPTSVKAMSLTSKDVEAVRAGTYASLNQTVVYTFVGKVTTTKDPDGGTTTVTKNPNGEVTDVNKTWPDGDKTHVHVDVDTGVEHVTETPNGKQPLPIVTVKPGQTVTVGKTKIHNDEPDGVVTLTHDSGDSKGSLVTVIDKNGEPEYSYLKEQTGISYKPEVQNSGSEKVTQVPKLSTVKVTKTSEKKQATTKKATLPQTDEQTDKTSAVVGMSLLGMILSWVGLKRRKHDAD</sequence>
<reference evidence="3 4" key="1">
    <citation type="journal article" date="2015" name="Genome Announc.">
        <title>Expanding the biotechnology potential of lactobacilli through comparative genomics of 213 strains and associated genera.</title>
        <authorList>
            <person name="Sun Z."/>
            <person name="Harris H.M."/>
            <person name="McCann A."/>
            <person name="Guo C."/>
            <person name="Argimon S."/>
            <person name="Zhang W."/>
            <person name="Yang X."/>
            <person name="Jeffery I.B."/>
            <person name="Cooney J.C."/>
            <person name="Kagawa T.F."/>
            <person name="Liu W."/>
            <person name="Song Y."/>
            <person name="Salvetti E."/>
            <person name="Wrobel A."/>
            <person name="Rasinkangas P."/>
            <person name="Parkhill J."/>
            <person name="Rea M.C."/>
            <person name="O'Sullivan O."/>
            <person name="Ritari J."/>
            <person name="Douillard F.P."/>
            <person name="Paul Ross R."/>
            <person name="Yang R."/>
            <person name="Briner A.E."/>
            <person name="Felis G.E."/>
            <person name="de Vos W.M."/>
            <person name="Barrangou R."/>
            <person name="Klaenhammer T.R."/>
            <person name="Caufield P.W."/>
            <person name="Cui Y."/>
            <person name="Zhang H."/>
            <person name="O'Toole P.W."/>
        </authorList>
    </citation>
    <scope>NUCLEOTIDE SEQUENCE [LARGE SCALE GENOMIC DNA]</scope>
    <source>
        <strain evidence="3 4">DSM 17757</strain>
    </source>
</reference>
<protein>
    <recommendedName>
        <fullName evidence="2">Mub B2-like domain-containing protein</fullName>
    </recommendedName>
</protein>
<comment type="caution">
    <text evidence="3">The sequence shown here is derived from an EMBL/GenBank/DDBJ whole genome shotgun (WGS) entry which is preliminary data.</text>
</comment>
<dbReference type="Pfam" id="PF17966">
    <property type="entry name" value="Muc_B2"/>
    <property type="match status" value="1"/>
</dbReference>
<dbReference type="InterPro" id="IPR041495">
    <property type="entry name" value="Mub_B2"/>
</dbReference>
<name>A0A0R2IQU0_9LACO</name>
<dbReference type="PATRIC" id="fig|319652.3.peg.1"/>
<evidence type="ECO:0000313" key="4">
    <source>
        <dbReference type="Proteomes" id="UP000051568"/>
    </source>
</evidence>
<feature type="compositionally biased region" description="Polar residues" evidence="1">
    <location>
        <begin position="274"/>
        <end position="283"/>
    </location>
</feature>